<dbReference type="PANTHER" id="PTHR30146:SF153">
    <property type="entry name" value="LACTOSE OPERON REPRESSOR"/>
    <property type="match status" value="1"/>
</dbReference>
<dbReference type="STRING" id="1122997.GCA_000425285_01892"/>
<keyword evidence="1" id="KW-0805">Transcription regulation</keyword>
<dbReference type="PRINTS" id="PR00036">
    <property type="entry name" value="HTHLACI"/>
</dbReference>
<feature type="domain" description="HTH lacI-type" evidence="4">
    <location>
        <begin position="12"/>
        <end position="67"/>
    </location>
</feature>
<evidence type="ECO:0000259" key="4">
    <source>
        <dbReference type="PROSITE" id="PS50932"/>
    </source>
</evidence>
<dbReference type="Pfam" id="PF13377">
    <property type="entry name" value="Peripla_BP_3"/>
    <property type="match status" value="1"/>
</dbReference>
<dbReference type="SUPFAM" id="SSF47413">
    <property type="entry name" value="lambda repressor-like DNA-binding domains"/>
    <property type="match status" value="1"/>
</dbReference>
<dbReference type="InterPro" id="IPR010982">
    <property type="entry name" value="Lambda_DNA-bd_dom_sf"/>
</dbReference>
<dbReference type="Proteomes" id="UP000277858">
    <property type="component" value="Chromosome"/>
</dbReference>
<keyword evidence="3" id="KW-0804">Transcription</keyword>
<gene>
    <name evidence="5" type="primary">rbsR</name>
    <name evidence="5" type="ORF">NCTC13652_01080</name>
</gene>
<dbReference type="InterPro" id="IPR000843">
    <property type="entry name" value="HTH_LacI"/>
</dbReference>
<evidence type="ECO:0000256" key="2">
    <source>
        <dbReference type="ARBA" id="ARBA00023125"/>
    </source>
</evidence>
<dbReference type="GO" id="GO:0000976">
    <property type="term" value="F:transcription cis-regulatory region binding"/>
    <property type="evidence" value="ECO:0007669"/>
    <property type="project" value="TreeGrafter"/>
</dbReference>
<evidence type="ECO:0000256" key="1">
    <source>
        <dbReference type="ARBA" id="ARBA00023015"/>
    </source>
</evidence>
<accession>A0A3S4WWD2</accession>
<dbReference type="EMBL" id="LR134473">
    <property type="protein sequence ID" value="VEI02886.1"/>
    <property type="molecule type" value="Genomic_DNA"/>
</dbReference>
<protein>
    <submittedName>
        <fullName evidence="5">Ribose operon repressor</fullName>
    </submittedName>
</protein>
<organism evidence="5 6">
    <name type="scientific">Acidipropionibacterium jensenii</name>
    <dbReference type="NCBI Taxonomy" id="1749"/>
    <lineage>
        <taxon>Bacteria</taxon>
        <taxon>Bacillati</taxon>
        <taxon>Actinomycetota</taxon>
        <taxon>Actinomycetes</taxon>
        <taxon>Propionibacteriales</taxon>
        <taxon>Propionibacteriaceae</taxon>
        <taxon>Acidipropionibacterium</taxon>
    </lineage>
</organism>
<proteinExistence type="predicted"/>
<sequence length="360" mass="36957">MVVGHDVGMAQVTLRDVAQAAGVSMATASRVLNGSARRPSEQISQRVRVAARQLGYVPNASAQALARSTSGLMGLVIQDLENPYFSAIASGFQRDAAAEGRLVLLSQTGGEEAATSAALRGMGAQRVDGVLVVGALNLDLSQQSGIRGLLSEISARGGGVVTVGQDHGVGTVLGPDDRAGGVSLAKAAVTAGYRRFAIVDDTARAPSAVARSEGFVAGLRAAGLSVEHSVRGAVAVNSGGDIGTALVRYLHSHGGGGPLCFFAITDAIAVAVLGRAQQAGVRVPEDLGIMGFDGIRAGRDCCPSLTTVDLPLPEMGRRAFTLLRHSGDVADEEMVPVGWRVDGRSITVPGRFRRGGTTLR</sequence>
<dbReference type="Pfam" id="PF00356">
    <property type="entry name" value="LacI"/>
    <property type="match status" value="1"/>
</dbReference>
<keyword evidence="2" id="KW-0238">DNA-binding</keyword>
<dbReference type="SMART" id="SM00354">
    <property type="entry name" value="HTH_LACI"/>
    <property type="match status" value="1"/>
</dbReference>
<dbReference type="InterPro" id="IPR028082">
    <property type="entry name" value="Peripla_BP_I"/>
</dbReference>
<reference evidence="5 6" key="1">
    <citation type="submission" date="2018-12" db="EMBL/GenBank/DDBJ databases">
        <authorList>
            <consortium name="Pathogen Informatics"/>
        </authorList>
    </citation>
    <scope>NUCLEOTIDE SEQUENCE [LARGE SCALE GENOMIC DNA]</scope>
    <source>
        <strain evidence="5 6">NCTC13652</strain>
    </source>
</reference>
<evidence type="ECO:0000313" key="5">
    <source>
        <dbReference type="EMBL" id="VEI02886.1"/>
    </source>
</evidence>
<evidence type="ECO:0000256" key="3">
    <source>
        <dbReference type="ARBA" id="ARBA00023163"/>
    </source>
</evidence>
<dbReference type="Gene3D" id="1.10.260.40">
    <property type="entry name" value="lambda repressor-like DNA-binding domains"/>
    <property type="match status" value="1"/>
</dbReference>
<dbReference type="CDD" id="cd01392">
    <property type="entry name" value="HTH_LacI"/>
    <property type="match status" value="1"/>
</dbReference>
<dbReference type="SUPFAM" id="SSF53822">
    <property type="entry name" value="Periplasmic binding protein-like I"/>
    <property type="match status" value="1"/>
</dbReference>
<keyword evidence="6" id="KW-1185">Reference proteome</keyword>
<dbReference type="CDD" id="cd06267">
    <property type="entry name" value="PBP1_LacI_sugar_binding-like"/>
    <property type="match status" value="1"/>
</dbReference>
<dbReference type="OrthoDB" id="3226810at2"/>
<dbReference type="AlphaFoldDB" id="A0A3S4WWD2"/>
<dbReference type="GO" id="GO:0003700">
    <property type="term" value="F:DNA-binding transcription factor activity"/>
    <property type="evidence" value="ECO:0007669"/>
    <property type="project" value="TreeGrafter"/>
</dbReference>
<dbReference type="PROSITE" id="PS50932">
    <property type="entry name" value="HTH_LACI_2"/>
    <property type="match status" value="1"/>
</dbReference>
<name>A0A3S4WWD2_9ACTN</name>
<evidence type="ECO:0000313" key="6">
    <source>
        <dbReference type="Proteomes" id="UP000277858"/>
    </source>
</evidence>
<dbReference type="InterPro" id="IPR046335">
    <property type="entry name" value="LacI/GalR-like_sensor"/>
</dbReference>
<dbReference type="PANTHER" id="PTHR30146">
    <property type="entry name" value="LACI-RELATED TRANSCRIPTIONAL REPRESSOR"/>
    <property type="match status" value="1"/>
</dbReference>
<dbReference type="Gene3D" id="3.40.50.2300">
    <property type="match status" value="2"/>
</dbReference>
<dbReference type="PROSITE" id="PS00356">
    <property type="entry name" value="HTH_LACI_1"/>
    <property type="match status" value="1"/>
</dbReference>